<feature type="compositionally biased region" description="Basic and acidic residues" evidence="3">
    <location>
        <begin position="169"/>
        <end position="181"/>
    </location>
</feature>
<comment type="similarity">
    <text evidence="1">Belongs to the SPT2 family.</text>
</comment>
<feature type="compositionally biased region" description="Basic and acidic residues" evidence="3">
    <location>
        <begin position="62"/>
        <end position="87"/>
    </location>
</feature>
<feature type="compositionally biased region" description="Basic and acidic residues" evidence="3">
    <location>
        <begin position="125"/>
        <end position="145"/>
    </location>
</feature>
<feature type="compositionally biased region" description="Pro residues" evidence="3">
    <location>
        <begin position="104"/>
        <end position="114"/>
    </location>
</feature>
<dbReference type="PANTHER" id="PTHR22691:SF8">
    <property type="entry name" value="PROTEIN SPT2 HOMOLOG"/>
    <property type="match status" value="1"/>
</dbReference>
<accession>A0A1E4RHT8</accession>
<evidence type="ECO:0000256" key="2">
    <source>
        <dbReference type="ARBA" id="ARBA00023054"/>
    </source>
</evidence>
<feature type="compositionally biased region" description="Polar residues" evidence="3">
    <location>
        <begin position="189"/>
        <end position="206"/>
    </location>
</feature>
<keyword evidence="5" id="KW-1185">Reference proteome</keyword>
<dbReference type="GO" id="GO:0042393">
    <property type="term" value="F:histone binding"/>
    <property type="evidence" value="ECO:0007669"/>
    <property type="project" value="TreeGrafter"/>
</dbReference>
<dbReference type="GO" id="GO:0006360">
    <property type="term" value="P:transcription by RNA polymerase I"/>
    <property type="evidence" value="ECO:0007669"/>
    <property type="project" value="TreeGrafter"/>
</dbReference>
<feature type="compositionally biased region" description="Polar residues" evidence="3">
    <location>
        <begin position="146"/>
        <end position="168"/>
    </location>
</feature>
<reference evidence="5" key="1">
    <citation type="submission" date="2016-05" db="EMBL/GenBank/DDBJ databases">
        <title>Comparative genomics of biotechnologically important yeasts.</title>
        <authorList>
            <consortium name="DOE Joint Genome Institute"/>
            <person name="Riley R."/>
            <person name="Haridas S."/>
            <person name="Wolfe K.H."/>
            <person name="Lopes M.R."/>
            <person name="Hittinger C.T."/>
            <person name="Goker M."/>
            <person name="Salamov A."/>
            <person name="Wisecaver J."/>
            <person name="Long T.M."/>
            <person name="Aerts A.L."/>
            <person name="Barry K."/>
            <person name="Choi C."/>
            <person name="Clum A."/>
            <person name="Coughlan A.Y."/>
            <person name="Deshpande S."/>
            <person name="Douglass A.P."/>
            <person name="Hanson S.J."/>
            <person name="Klenk H.-P."/>
            <person name="Labutti K."/>
            <person name="Lapidus A."/>
            <person name="Lindquist E."/>
            <person name="Lipzen A."/>
            <person name="Meier-Kolthoff J.P."/>
            <person name="Ohm R.A."/>
            <person name="Otillar R.P."/>
            <person name="Pangilinan J."/>
            <person name="Peng Y."/>
            <person name="Rokas A."/>
            <person name="Rosa C.A."/>
            <person name="Scheuner C."/>
            <person name="Sibirny A.A."/>
            <person name="Slot J.C."/>
            <person name="Stielow J.B."/>
            <person name="Sun H."/>
            <person name="Kurtzman C.P."/>
            <person name="Blackwell M."/>
            <person name="Grigoriev I.V."/>
            <person name="Jeffries T.W."/>
        </authorList>
    </citation>
    <scope>NUCLEOTIDE SEQUENCE [LARGE SCALE GENOMIC DNA]</scope>
    <source>
        <strain evidence="5">NRRL Y-1933</strain>
    </source>
</reference>
<feature type="compositionally biased region" description="Polar residues" evidence="3">
    <location>
        <begin position="94"/>
        <end position="103"/>
    </location>
</feature>
<dbReference type="PANTHER" id="PTHR22691">
    <property type="entry name" value="YEAST SPT2-RELATED"/>
    <property type="match status" value="1"/>
</dbReference>
<protein>
    <submittedName>
        <fullName evidence="4">SPT2-domain-containing protein</fullName>
    </submittedName>
</protein>
<feature type="region of interest" description="Disordered" evidence="3">
    <location>
        <begin position="328"/>
        <end position="365"/>
    </location>
</feature>
<feature type="compositionally biased region" description="Acidic residues" evidence="3">
    <location>
        <begin position="259"/>
        <end position="293"/>
    </location>
</feature>
<dbReference type="Proteomes" id="UP000095085">
    <property type="component" value="Unassembled WGS sequence"/>
</dbReference>
<dbReference type="InterPro" id="IPR013256">
    <property type="entry name" value="Chromatin_SPT2"/>
</dbReference>
<dbReference type="EMBL" id="KV454542">
    <property type="protein sequence ID" value="ODV66675.1"/>
    <property type="molecule type" value="Genomic_DNA"/>
</dbReference>
<feature type="compositionally biased region" description="Low complexity" evidence="3">
    <location>
        <begin position="17"/>
        <end position="33"/>
    </location>
</feature>
<dbReference type="GO" id="GO:0006334">
    <property type="term" value="P:nucleosome assembly"/>
    <property type="evidence" value="ECO:0007669"/>
    <property type="project" value="TreeGrafter"/>
</dbReference>
<feature type="compositionally biased region" description="Polar residues" evidence="3">
    <location>
        <begin position="34"/>
        <end position="43"/>
    </location>
</feature>
<dbReference type="Pfam" id="PF08243">
    <property type="entry name" value="SPT2"/>
    <property type="match status" value="1"/>
</dbReference>
<name>A0A1E4RHT8_9ASCO</name>
<dbReference type="SMART" id="SM00784">
    <property type="entry name" value="SPT2"/>
    <property type="match status" value="1"/>
</dbReference>
<feature type="compositionally biased region" description="Basic and acidic residues" evidence="3">
    <location>
        <begin position="330"/>
        <end position="356"/>
    </location>
</feature>
<dbReference type="RefSeq" id="XP_020075742.1">
    <property type="nucleotide sequence ID" value="XM_020221532.1"/>
</dbReference>
<gene>
    <name evidence="4" type="ORF">HYPBUDRAFT_153408</name>
</gene>
<dbReference type="GeneID" id="30996081"/>
<evidence type="ECO:0000256" key="1">
    <source>
        <dbReference type="ARBA" id="ARBA00006461"/>
    </source>
</evidence>
<sequence length="365" mass="41303">MALSSILEQIKKKGQIQNRQHQNGHNNTTTNNNSLKPSSTINRNILPPREVDPVVARLKAARKAEREKKEQEAREKKGLPPKKEKPTKPRSKSVPKNGTSNPKSIPPPTQPIRRPPPKKMNFTELMKKASQVDHSKLSIDIKSKSPDASSTARTPRSQDSSRAKNNGSIRREMAPLKDLRAKPGLRINGNPQSHKYNSKPPSSSVRASLAPAPTLHKAPASRAPIPVRQPSSKLQEKLKGKTKSPNSSQVARHSGGGNDYDEEAEDDEELDSFIVDDEEEYEAEDVGETDYDRDEIWAMFNRGKKRSDFARYDDYDSDDMEATGNEIFEEEMKSKRRAMAEDKRELEEEQRRAELKKAKRQRLQK</sequence>
<evidence type="ECO:0000313" key="4">
    <source>
        <dbReference type="EMBL" id="ODV66675.1"/>
    </source>
</evidence>
<dbReference type="AlphaFoldDB" id="A0A1E4RHT8"/>
<dbReference type="GO" id="GO:0005730">
    <property type="term" value="C:nucleolus"/>
    <property type="evidence" value="ECO:0007669"/>
    <property type="project" value="TreeGrafter"/>
</dbReference>
<organism evidence="4 5">
    <name type="scientific">Hyphopichia burtonii NRRL Y-1933</name>
    <dbReference type="NCBI Taxonomy" id="984485"/>
    <lineage>
        <taxon>Eukaryota</taxon>
        <taxon>Fungi</taxon>
        <taxon>Dikarya</taxon>
        <taxon>Ascomycota</taxon>
        <taxon>Saccharomycotina</taxon>
        <taxon>Pichiomycetes</taxon>
        <taxon>Debaryomycetaceae</taxon>
        <taxon>Hyphopichia</taxon>
    </lineage>
</organism>
<evidence type="ECO:0000256" key="3">
    <source>
        <dbReference type="SAM" id="MobiDB-lite"/>
    </source>
</evidence>
<keyword evidence="2" id="KW-0175">Coiled coil</keyword>
<dbReference type="GO" id="GO:0003677">
    <property type="term" value="F:DNA binding"/>
    <property type="evidence" value="ECO:0007669"/>
    <property type="project" value="TreeGrafter"/>
</dbReference>
<dbReference type="STRING" id="984485.A0A1E4RHT8"/>
<proteinExistence type="inferred from homology"/>
<feature type="region of interest" description="Disordered" evidence="3">
    <location>
        <begin position="1"/>
        <end position="293"/>
    </location>
</feature>
<evidence type="ECO:0000313" key="5">
    <source>
        <dbReference type="Proteomes" id="UP000095085"/>
    </source>
</evidence>
<dbReference type="OrthoDB" id="4035998at2759"/>